<dbReference type="AlphaFoldDB" id="A0A1J1C594"/>
<evidence type="ECO:0000256" key="1">
    <source>
        <dbReference type="ARBA" id="ARBA00023267"/>
    </source>
</evidence>
<feature type="domain" description="Lipoyl-binding" evidence="2">
    <location>
        <begin position="102"/>
        <end position="179"/>
    </location>
</feature>
<dbReference type="PROSITE" id="PS50968">
    <property type="entry name" value="BIOTINYL_LIPOYL"/>
    <property type="match status" value="1"/>
</dbReference>
<dbReference type="InterPro" id="IPR001882">
    <property type="entry name" value="Biotin_BS"/>
</dbReference>
<accession>A0A1J1C594</accession>
<gene>
    <name evidence="3" type="ORF">Cabys_991</name>
</gene>
<dbReference type="PANTHER" id="PTHR45266:SF3">
    <property type="entry name" value="OXALOACETATE DECARBOXYLASE ALPHA CHAIN"/>
    <property type="match status" value="1"/>
</dbReference>
<dbReference type="FunFam" id="2.40.50.100:FF:000003">
    <property type="entry name" value="Acetyl-CoA carboxylase biotin carboxyl carrier protein"/>
    <property type="match status" value="1"/>
</dbReference>
<dbReference type="InterPro" id="IPR011053">
    <property type="entry name" value="Single_hybrid_motif"/>
</dbReference>
<dbReference type="InterPro" id="IPR000089">
    <property type="entry name" value="Biotin_lipoyl"/>
</dbReference>
<dbReference type="InterPro" id="IPR050709">
    <property type="entry name" value="Biotin_Carboxyl_Carrier/Decarb"/>
</dbReference>
<reference evidence="3 4" key="1">
    <citation type="submission" date="2016-11" db="EMBL/GenBank/DDBJ databases">
        <title>Genomic analysis of Caldithrix abyssi and proposal of a novel bacterial phylum Caldithrichaeota.</title>
        <authorList>
            <person name="Kublanov I."/>
            <person name="Sigalova O."/>
            <person name="Gavrilov S."/>
            <person name="Lebedinsky A."/>
            <person name="Ivanova N."/>
            <person name="Daum C."/>
            <person name="Reddy T."/>
            <person name="Klenk H.P."/>
            <person name="Goker M."/>
            <person name="Reva O."/>
            <person name="Miroshnichenko M."/>
            <person name="Kyprides N."/>
            <person name="Woyke T."/>
            <person name="Gelfand M."/>
        </authorList>
    </citation>
    <scope>NUCLEOTIDE SEQUENCE [LARGE SCALE GENOMIC DNA]</scope>
    <source>
        <strain evidence="3 4">LF13</strain>
    </source>
</reference>
<evidence type="ECO:0000313" key="3">
    <source>
        <dbReference type="EMBL" id="APF17742.1"/>
    </source>
</evidence>
<dbReference type="Proteomes" id="UP000183868">
    <property type="component" value="Chromosome"/>
</dbReference>
<keyword evidence="1" id="KW-0092">Biotin</keyword>
<proteinExistence type="predicted"/>
<dbReference type="OrthoDB" id="9812676at2"/>
<dbReference type="PROSITE" id="PS00188">
    <property type="entry name" value="BIOTIN"/>
    <property type="match status" value="1"/>
</dbReference>
<dbReference type="PANTHER" id="PTHR45266">
    <property type="entry name" value="OXALOACETATE DECARBOXYLASE ALPHA CHAIN"/>
    <property type="match status" value="1"/>
</dbReference>
<dbReference type="SUPFAM" id="SSF51230">
    <property type="entry name" value="Single hybrid motif"/>
    <property type="match status" value="1"/>
</dbReference>
<evidence type="ECO:0000259" key="2">
    <source>
        <dbReference type="PROSITE" id="PS50968"/>
    </source>
</evidence>
<dbReference type="KEGG" id="caby:Cabys_991"/>
<dbReference type="Pfam" id="PF00364">
    <property type="entry name" value="Biotin_lipoyl"/>
    <property type="match status" value="1"/>
</dbReference>
<dbReference type="Gene3D" id="2.40.50.100">
    <property type="match status" value="1"/>
</dbReference>
<organism evidence="3 4">
    <name type="scientific">Caldithrix abyssi DSM 13497</name>
    <dbReference type="NCBI Taxonomy" id="880073"/>
    <lineage>
        <taxon>Bacteria</taxon>
        <taxon>Pseudomonadati</taxon>
        <taxon>Calditrichota</taxon>
        <taxon>Calditrichia</taxon>
        <taxon>Calditrichales</taxon>
        <taxon>Calditrichaceae</taxon>
        <taxon>Caldithrix</taxon>
    </lineage>
</organism>
<evidence type="ECO:0000313" key="4">
    <source>
        <dbReference type="Proteomes" id="UP000183868"/>
    </source>
</evidence>
<dbReference type="CDD" id="cd06850">
    <property type="entry name" value="biotinyl_domain"/>
    <property type="match status" value="1"/>
</dbReference>
<sequence length="182" mass="20492">MEDCRPHEKCEVNMKYVVKIGEQEVTFDYDESSGKLTNQNKRDVPYDWVEVAKGCFSLLLNGKSYLLYLEPSNGSYRLFTEGRMISASVQDEQNLLISKLVKAHKGEPKEQVIKASIPGLVTKVFVKAGDSLKKDDTVLTLEAMKMENLIKAPCGCVVEKVFVKTGQTVQQNQELVLLKKVE</sequence>
<name>A0A1J1C594_CALAY</name>
<dbReference type="EMBL" id="CP018099">
    <property type="protein sequence ID" value="APF17742.1"/>
    <property type="molecule type" value="Genomic_DNA"/>
</dbReference>
<protein>
    <submittedName>
        <fullName evidence="3">Biotin-requiring enzyme</fullName>
    </submittedName>
</protein>